<dbReference type="EMBL" id="CP026948">
    <property type="protein sequence ID" value="AWB84929.1"/>
    <property type="molecule type" value="Genomic_DNA"/>
</dbReference>
<accession>A0A2S0WGN1</accession>
<dbReference type="KEGG" id="clia:C3E79_10980"/>
<proteinExistence type="predicted"/>
<organism evidence="1 2">
    <name type="scientific">Corynebacterium liangguodongii</name>
    <dbReference type="NCBI Taxonomy" id="2079535"/>
    <lineage>
        <taxon>Bacteria</taxon>
        <taxon>Bacillati</taxon>
        <taxon>Actinomycetota</taxon>
        <taxon>Actinomycetes</taxon>
        <taxon>Mycobacteriales</taxon>
        <taxon>Corynebacteriaceae</taxon>
        <taxon>Corynebacterium</taxon>
    </lineage>
</organism>
<keyword evidence="2" id="KW-1185">Reference proteome</keyword>
<dbReference type="AlphaFoldDB" id="A0A2S0WGN1"/>
<reference evidence="2" key="1">
    <citation type="submission" date="2018-01" db="EMBL/GenBank/DDBJ databases">
        <authorList>
            <person name="Li J."/>
        </authorList>
    </citation>
    <scope>NUCLEOTIDE SEQUENCE [LARGE SCALE GENOMIC DNA]</scope>
    <source>
        <strain evidence="2">2184</strain>
    </source>
</reference>
<name>A0A2S0WGN1_9CORY</name>
<gene>
    <name evidence="1" type="ORF">C3E79_10980</name>
</gene>
<dbReference type="RefSeq" id="WP_108404937.1">
    <property type="nucleotide sequence ID" value="NZ_CP026948.1"/>
</dbReference>
<dbReference type="Proteomes" id="UP000244754">
    <property type="component" value="Chromosome"/>
</dbReference>
<evidence type="ECO:0000313" key="1">
    <source>
        <dbReference type="EMBL" id="AWB84929.1"/>
    </source>
</evidence>
<sequence>MSTPYSGGQDPQGGAEGYQPHEPGGYGTPAAGSASYTGYNGYGGDGGYGDYNAYDVNYAAAGHGATQYHGTSLVDGTYGDGYEPHRVNDPQANGWYHAKGTGKIDVMQAWAFGFKQTFANWKVWVPVGLIFALLPAALGLFVTPLAGFVQFAFLFAYPVVYSLALLQTLNRNWKFDGVNSPTYGTTLGMIILVGLIYGFAILIPIFGSLPFFAVNLADTLQGLDPAQIESDPTVLMPLAGAILGILGIALVVSFLLAPLFVFQVWYAADNADTFGGSFSQGFRAGARNYGQLLLFYLLYGVMMFVSLFTLGIATVILMPAYTLALAFAYRQASGGPVPVEPQAVGA</sequence>
<protein>
    <submittedName>
        <fullName evidence="1">Uncharacterized protein</fullName>
    </submittedName>
</protein>
<dbReference type="OrthoDB" id="4427931at2"/>
<evidence type="ECO:0000313" key="2">
    <source>
        <dbReference type="Proteomes" id="UP000244754"/>
    </source>
</evidence>